<reference evidence="5" key="2">
    <citation type="submission" date="2020-09" db="EMBL/GenBank/DDBJ databases">
        <authorList>
            <person name="Sun Q."/>
            <person name="Ohkuma M."/>
        </authorList>
    </citation>
    <scope>NUCLEOTIDE SEQUENCE</scope>
    <source>
        <strain evidence="5">JCM 3276</strain>
    </source>
</reference>
<feature type="domain" description="FAD/NAD(P)-binding" evidence="4">
    <location>
        <begin position="6"/>
        <end position="283"/>
    </location>
</feature>
<evidence type="ECO:0000313" key="6">
    <source>
        <dbReference type="Proteomes" id="UP000660680"/>
    </source>
</evidence>
<proteinExistence type="predicted"/>
<dbReference type="RefSeq" id="WP_189211524.1">
    <property type="nucleotide sequence ID" value="NZ_BMRB01000002.1"/>
</dbReference>
<dbReference type="InterPro" id="IPR050097">
    <property type="entry name" value="Ferredoxin-NADP_redctase_2"/>
</dbReference>
<dbReference type="AlphaFoldDB" id="A0A918GIQ2"/>
<dbReference type="InterPro" id="IPR023753">
    <property type="entry name" value="FAD/NAD-binding_dom"/>
</dbReference>
<evidence type="ECO:0000259" key="4">
    <source>
        <dbReference type="Pfam" id="PF07992"/>
    </source>
</evidence>
<dbReference type="Proteomes" id="UP000660680">
    <property type="component" value="Unassembled WGS sequence"/>
</dbReference>
<name>A0A918GIQ2_9PSEU</name>
<organism evidence="5 6">
    <name type="scientific">Actinokineospora fastidiosa</name>
    <dbReference type="NCBI Taxonomy" id="1816"/>
    <lineage>
        <taxon>Bacteria</taxon>
        <taxon>Bacillati</taxon>
        <taxon>Actinomycetota</taxon>
        <taxon>Actinomycetes</taxon>
        <taxon>Pseudonocardiales</taxon>
        <taxon>Pseudonocardiaceae</taxon>
        <taxon>Actinokineospora</taxon>
    </lineage>
</organism>
<protein>
    <submittedName>
        <fullName evidence="5">Thioredoxin reductase</fullName>
    </submittedName>
</protein>
<reference evidence="5" key="1">
    <citation type="journal article" date="2014" name="Int. J. Syst. Evol. Microbiol.">
        <title>Complete genome sequence of Corynebacterium casei LMG S-19264T (=DSM 44701T), isolated from a smear-ripened cheese.</title>
        <authorList>
            <consortium name="US DOE Joint Genome Institute (JGI-PGF)"/>
            <person name="Walter F."/>
            <person name="Albersmeier A."/>
            <person name="Kalinowski J."/>
            <person name="Ruckert C."/>
        </authorList>
    </citation>
    <scope>NUCLEOTIDE SEQUENCE</scope>
    <source>
        <strain evidence="5">JCM 3276</strain>
    </source>
</reference>
<dbReference type="InterPro" id="IPR036188">
    <property type="entry name" value="FAD/NAD-bd_sf"/>
</dbReference>
<keyword evidence="1" id="KW-0285">Flavoprotein</keyword>
<dbReference type="SUPFAM" id="SSF51905">
    <property type="entry name" value="FAD/NAD(P)-binding domain"/>
    <property type="match status" value="1"/>
</dbReference>
<dbReference type="PANTHER" id="PTHR48105">
    <property type="entry name" value="THIOREDOXIN REDUCTASE 1-RELATED-RELATED"/>
    <property type="match status" value="1"/>
</dbReference>
<gene>
    <name evidence="5" type="ORF">GCM10010171_36000</name>
</gene>
<sequence length="310" mass="33011">MTRQRYNVVIVGGGAAGLSAALLLGRARRSVLVVDGGEPRNAPAAHMHGFLSRDGLPPRELLAIGREEVRRYGVEVHQGHVLSVSEDLTVEIDNRPPVHARRVLLATGMRDELPPIPGLRDRWGRDVLHCPYCHGWEVRDSEIAVLATGPASIHQALMFRQWTPNLTLLTHTHPRPTDADAAKLAARGISVVPGEVTALEIRDDALTGVRLHNGVVLPVRALAVAPHFSPRLPATALTPTPHPNGMGTHIPTDATGRTAIPGLWAAGNVTDPMATVPDATAAGATAARALNTDLIAEDTDLALRAAPQMI</sequence>
<evidence type="ECO:0000256" key="2">
    <source>
        <dbReference type="ARBA" id="ARBA00023002"/>
    </source>
</evidence>
<dbReference type="Gene3D" id="3.50.50.60">
    <property type="entry name" value="FAD/NAD(P)-binding domain"/>
    <property type="match status" value="2"/>
</dbReference>
<dbReference type="PRINTS" id="PR00469">
    <property type="entry name" value="PNDRDTASEII"/>
</dbReference>
<dbReference type="PRINTS" id="PR00368">
    <property type="entry name" value="FADPNR"/>
</dbReference>
<comment type="caution">
    <text evidence="5">The sequence shown here is derived from an EMBL/GenBank/DDBJ whole genome shotgun (WGS) entry which is preliminary data.</text>
</comment>
<dbReference type="EMBL" id="BMRB01000002">
    <property type="protein sequence ID" value="GGS37905.1"/>
    <property type="molecule type" value="Genomic_DNA"/>
</dbReference>
<evidence type="ECO:0000256" key="3">
    <source>
        <dbReference type="ARBA" id="ARBA00048132"/>
    </source>
</evidence>
<keyword evidence="2" id="KW-0560">Oxidoreductase</keyword>
<keyword evidence="6" id="KW-1185">Reference proteome</keyword>
<dbReference type="GO" id="GO:0004791">
    <property type="term" value="F:thioredoxin-disulfide reductase (NADPH) activity"/>
    <property type="evidence" value="ECO:0007669"/>
    <property type="project" value="UniProtKB-EC"/>
</dbReference>
<accession>A0A918GIQ2</accession>
<dbReference type="Pfam" id="PF07992">
    <property type="entry name" value="Pyr_redox_2"/>
    <property type="match status" value="1"/>
</dbReference>
<evidence type="ECO:0000256" key="1">
    <source>
        <dbReference type="ARBA" id="ARBA00022630"/>
    </source>
</evidence>
<evidence type="ECO:0000313" key="5">
    <source>
        <dbReference type="EMBL" id="GGS37905.1"/>
    </source>
</evidence>
<comment type="catalytic activity">
    <reaction evidence="3">
        <text>[thioredoxin]-dithiol + NADP(+) = [thioredoxin]-disulfide + NADPH + H(+)</text>
        <dbReference type="Rhea" id="RHEA:20345"/>
        <dbReference type="Rhea" id="RHEA-COMP:10698"/>
        <dbReference type="Rhea" id="RHEA-COMP:10700"/>
        <dbReference type="ChEBI" id="CHEBI:15378"/>
        <dbReference type="ChEBI" id="CHEBI:29950"/>
        <dbReference type="ChEBI" id="CHEBI:50058"/>
        <dbReference type="ChEBI" id="CHEBI:57783"/>
        <dbReference type="ChEBI" id="CHEBI:58349"/>
        <dbReference type="EC" id="1.8.1.9"/>
    </reaction>
</comment>